<keyword evidence="1" id="KW-1133">Transmembrane helix</keyword>
<evidence type="ECO:0000256" key="1">
    <source>
        <dbReference type="SAM" id="Phobius"/>
    </source>
</evidence>
<feature type="transmembrane region" description="Helical" evidence="1">
    <location>
        <begin position="12"/>
        <end position="32"/>
    </location>
</feature>
<keyword evidence="1" id="KW-0472">Membrane</keyword>
<comment type="caution">
    <text evidence="2">The sequence shown here is derived from an EMBL/GenBank/DDBJ whole genome shotgun (WGS) entry which is preliminary data.</text>
</comment>
<accession>A0A9D8KDR4</accession>
<name>A0A9D8KDR4_9DELT</name>
<proteinExistence type="predicted"/>
<evidence type="ECO:0000313" key="2">
    <source>
        <dbReference type="EMBL" id="MBN1572648.1"/>
    </source>
</evidence>
<reference evidence="2" key="2">
    <citation type="submission" date="2021-01" db="EMBL/GenBank/DDBJ databases">
        <authorList>
            <person name="Hahn C.R."/>
            <person name="Youssef N.H."/>
            <person name="Elshahed M."/>
        </authorList>
    </citation>
    <scope>NUCLEOTIDE SEQUENCE</scope>
    <source>
        <strain evidence="2">Zod_Metabat.24</strain>
    </source>
</reference>
<dbReference type="EMBL" id="JAFGIX010000027">
    <property type="protein sequence ID" value="MBN1572648.1"/>
    <property type="molecule type" value="Genomic_DNA"/>
</dbReference>
<dbReference type="AlphaFoldDB" id="A0A9D8KDR4"/>
<reference evidence="2" key="1">
    <citation type="journal article" date="2021" name="Environ. Microbiol.">
        <title>Genomic characterization of three novel Desulfobacterota classes expand the metabolic and phylogenetic diversity of the phylum.</title>
        <authorList>
            <person name="Murphy C.L."/>
            <person name="Biggerstaff J."/>
            <person name="Eichhorn A."/>
            <person name="Ewing E."/>
            <person name="Shahan R."/>
            <person name="Soriano D."/>
            <person name="Stewart S."/>
            <person name="VanMol K."/>
            <person name="Walker R."/>
            <person name="Walters P."/>
            <person name="Elshahed M.S."/>
            <person name="Youssef N.H."/>
        </authorList>
    </citation>
    <scope>NUCLEOTIDE SEQUENCE</scope>
    <source>
        <strain evidence="2">Zod_Metabat.24</strain>
    </source>
</reference>
<gene>
    <name evidence="2" type="ORF">JW984_05555</name>
</gene>
<dbReference type="Proteomes" id="UP000809273">
    <property type="component" value="Unassembled WGS sequence"/>
</dbReference>
<sequence>MKSRRSDERGYSFYLLFPIAVIILLFPFLAGLCPIVRFTEEEIDIFVHQDHIEMRGAYIYSNPLPFPVMQGMSIPLPVDLDHPHPVLLSACEIYPESRDIPIRYILGKHRFDLKFKPRGEVRVLVRYCQHAPKRDARYILTTTGAWRHPLDRGMYRLFPGTVKIISSNYTLEGEASDSLFFSQTNFMPKSDWRFSWEVKP</sequence>
<protein>
    <submittedName>
        <fullName evidence="2">Uncharacterized protein</fullName>
    </submittedName>
</protein>
<organism evidence="2 3">
    <name type="scientific">Candidatus Zymogenus saltonus</name>
    <dbReference type="NCBI Taxonomy" id="2844893"/>
    <lineage>
        <taxon>Bacteria</taxon>
        <taxon>Deltaproteobacteria</taxon>
        <taxon>Candidatus Zymogenia</taxon>
        <taxon>Candidatus Zymogeniales</taxon>
        <taxon>Candidatus Zymogenaceae</taxon>
        <taxon>Candidatus Zymogenus</taxon>
    </lineage>
</organism>
<keyword evidence="1" id="KW-0812">Transmembrane</keyword>
<evidence type="ECO:0000313" key="3">
    <source>
        <dbReference type="Proteomes" id="UP000809273"/>
    </source>
</evidence>